<evidence type="ECO:0000256" key="4">
    <source>
        <dbReference type="ARBA" id="ARBA00022692"/>
    </source>
</evidence>
<evidence type="ECO:0000313" key="14">
    <source>
        <dbReference type="EnsemblMetazoa" id="AALFPA23_022251.P32987"/>
    </source>
</evidence>
<reference evidence="15" key="1">
    <citation type="journal article" date="2015" name="Proc. Natl. Acad. Sci. U.S.A.">
        <title>Genome sequence of the Asian Tiger mosquito, Aedes albopictus, reveals insights into its biology, genetics, and evolution.</title>
        <authorList>
            <person name="Chen X.G."/>
            <person name="Jiang X."/>
            <person name="Gu J."/>
            <person name="Xu M."/>
            <person name="Wu Y."/>
            <person name="Deng Y."/>
            <person name="Zhang C."/>
            <person name="Bonizzoni M."/>
            <person name="Dermauw W."/>
            <person name="Vontas J."/>
            <person name="Armbruster P."/>
            <person name="Huang X."/>
            <person name="Yang Y."/>
            <person name="Zhang H."/>
            <person name="He W."/>
            <person name="Peng H."/>
            <person name="Liu Y."/>
            <person name="Wu K."/>
            <person name="Chen J."/>
            <person name="Lirakis M."/>
            <person name="Topalis P."/>
            <person name="Van Leeuwen T."/>
            <person name="Hall A.B."/>
            <person name="Jiang X."/>
            <person name="Thorpe C."/>
            <person name="Mueller R.L."/>
            <person name="Sun C."/>
            <person name="Waterhouse R.M."/>
            <person name="Yan G."/>
            <person name="Tu Z.J."/>
            <person name="Fang X."/>
            <person name="James A.A."/>
        </authorList>
    </citation>
    <scope>NUCLEOTIDE SEQUENCE [LARGE SCALE GENOMIC DNA]</scope>
    <source>
        <strain evidence="15">Foshan</strain>
    </source>
</reference>
<dbReference type="PROSITE" id="PS50262">
    <property type="entry name" value="G_PROTEIN_RECEP_F1_2"/>
    <property type="match status" value="1"/>
</dbReference>
<dbReference type="CDD" id="cd14993">
    <property type="entry name" value="7tmA_CCKR-like"/>
    <property type="match status" value="1"/>
</dbReference>
<keyword evidence="6 10" id="KW-0297">G-protein coupled receptor</keyword>
<keyword evidence="15" id="KW-1185">Reference proteome</keyword>
<keyword evidence="9 10" id="KW-0807">Transducer</keyword>
<evidence type="ECO:0000256" key="6">
    <source>
        <dbReference type="ARBA" id="ARBA00023040"/>
    </source>
</evidence>
<comment type="subcellular location">
    <subcellularLocation>
        <location evidence="1">Cell membrane</location>
        <topology evidence="1">Multi-pass membrane protein</topology>
    </subcellularLocation>
</comment>
<keyword evidence="8 10" id="KW-0675">Receptor</keyword>
<feature type="transmembrane region" description="Helical" evidence="12">
    <location>
        <begin position="152"/>
        <end position="170"/>
    </location>
</feature>
<organism evidence="14 15">
    <name type="scientific">Aedes albopictus</name>
    <name type="common">Asian tiger mosquito</name>
    <name type="synonym">Stegomyia albopicta</name>
    <dbReference type="NCBI Taxonomy" id="7160"/>
    <lineage>
        <taxon>Eukaryota</taxon>
        <taxon>Metazoa</taxon>
        <taxon>Ecdysozoa</taxon>
        <taxon>Arthropoda</taxon>
        <taxon>Hexapoda</taxon>
        <taxon>Insecta</taxon>
        <taxon>Pterygota</taxon>
        <taxon>Neoptera</taxon>
        <taxon>Endopterygota</taxon>
        <taxon>Diptera</taxon>
        <taxon>Nematocera</taxon>
        <taxon>Culicoidea</taxon>
        <taxon>Culicidae</taxon>
        <taxon>Culicinae</taxon>
        <taxon>Aedini</taxon>
        <taxon>Aedes</taxon>
        <taxon>Stegomyia</taxon>
    </lineage>
</organism>
<keyword evidence="5 12" id="KW-1133">Transmembrane helix</keyword>
<feature type="transmembrane region" description="Helical" evidence="12">
    <location>
        <begin position="292"/>
        <end position="317"/>
    </location>
</feature>
<dbReference type="PRINTS" id="PR01012">
    <property type="entry name" value="NRPEPTIDEYR"/>
</dbReference>
<name>A0ABM1ZWD1_AEDAL</name>
<dbReference type="PANTHER" id="PTHR24241:SF76">
    <property type="entry name" value="NEUROPEPTIDE SIFAMIDE RECEPTOR"/>
    <property type="match status" value="1"/>
</dbReference>
<evidence type="ECO:0000256" key="10">
    <source>
        <dbReference type="RuleBase" id="RU000688"/>
    </source>
</evidence>
<dbReference type="InterPro" id="IPR017452">
    <property type="entry name" value="GPCR_Rhodpsn_7TM"/>
</dbReference>
<evidence type="ECO:0000259" key="13">
    <source>
        <dbReference type="PROSITE" id="PS50262"/>
    </source>
</evidence>
<accession>A0ABM1ZWD1</accession>
<sequence>MEMGSEVFSMGLALKLQKLPPGSTLDFSEFRRENSNTAAYTSDWDNYQAQETTANDTGPYEEYELFYRHSSTMTAVYCVAYFVVFIVGLIGNSFVIAVVFRAPRMRTVTNFFIVNLAVADVLVIVFCLPATLMSNIFVPWMLGWLMCKTVPYIQGVSVAASVYSLIAVSLDRFLAIWWPLKLQITKRRARFMIVCIWVIALSSTIPWALFFELVPIFPEAPEIQLCVEVWPPGTDGALYFLLANLVACYLLPMVLITICYILIWIKVWRRSIPGDSKDAQMDRMQQKSKIKVVKMLVVVVILFVLSWLPLYLIFARIKLGGALESSEEELLQIATPIAQWLGASNSCINPILYAFFNKKYRKGFVAIIRSRKCCGRLRYYETVAIASSSTSTRKSSHYHNSTKRPPYSPSMKSTDAVSYIYEEKGGRRHHAISKQDSNLSRHMLLKQDSSISRQTLLKQDSIASRSAILYRQDSDNSRQMLLKQDRNSSRDMLSKQSSASDSISRQDSQISYIEPRKGILCKQDTQISYIEHSSASKKYSASLSSQDSVLSIIEHKRHKLVKQDSIFSFNEPKSGKQPCSHSRCLRTSPARKSTTFPNAPPSPVLLSIANPKPACLELANPSSWPLFGARSCCPVLPVHHHYHHNHLHHQNHQSHERRTSLLPPPTINQRHPLLFLLVVVYENAAVAPPSNKRHQLVKQHSVISFADQKRGGSLTKQDSVTTIHRASNGDGPYISSILKKTDSQCSSASPIRKNIGFFDG</sequence>
<dbReference type="SMART" id="SM01381">
    <property type="entry name" value="7TM_GPCR_Srsx"/>
    <property type="match status" value="1"/>
</dbReference>
<evidence type="ECO:0000256" key="7">
    <source>
        <dbReference type="ARBA" id="ARBA00023136"/>
    </source>
</evidence>
<feature type="region of interest" description="Disordered" evidence="11">
    <location>
        <begin position="571"/>
        <end position="600"/>
    </location>
</feature>
<dbReference type="PANTHER" id="PTHR24241">
    <property type="entry name" value="NEUROPEPTIDE RECEPTOR-RELATED G-PROTEIN COUPLED RECEPTOR"/>
    <property type="match status" value="1"/>
</dbReference>
<feature type="transmembrane region" description="Helical" evidence="12">
    <location>
        <begin position="112"/>
        <end position="132"/>
    </location>
</feature>
<feature type="domain" description="G-protein coupled receptors family 1 profile" evidence="13">
    <location>
        <begin position="91"/>
        <end position="353"/>
    </location>
</feature>
<dbReference type="RefSeq" id="XP_062715954.1">
    <property type="nucleotide sequence ID" value="XM_062859970.1"/>
</dbReference>
<feature type="compositionally biased region" description="Basic and acidic residues" evidence="11">
    <location>
        <begin position="484"/>
        <end position="493"/>
    </location>
</feature>
<evidence type="ECO:0000256" key="2">
    <source>
        <dbReference type="ARBA" id="ARBA00010663"/>
    </source>
</evidence>
<dbReference type="PROSITE" id="PS00237">
    <property type="entry name" value="G_PROTEIN_RECEP_F1_1"/>
    <property type="match status" value="1"/>
</dbReference>
<proteinExistence type="inferred from homology"/>
<keyword evidence="7 12" id="KW-0472">Membrane</keyword>
<evidence type="ECO:0000256" key="1">
    <source>
        <dbReference type="ARBA" id="ARBA00004651"/>
    </source>
</evidence>
<feature type="region of interest" description="Disordered" evidence="11">
    <location>
        <begin position="393"/>
        <end position="412"/>
    </location>
</feature>
<dbReference type="InterPro" id="IPR000276">
    <property type="entry name" value="GPCR_Rhodpsn"/>
</dbReference>
<feature type="transmembrane region" description="Helical" evidence="12">
    <location>
        <begin position="191"/>
        <end position="217"/>
    </location>
</feature>
<evidence type="ECO:0000256" key="9">
    <source>
        <dbReference type="ARBA" id="ARBA00023224"/>
    </source>
</evidence>
<keyword evidence="3" id="KW-1003">Cell membrane</keyword>
<feature type="transmembrane region" description="Helical" evidence="12">
    <location>
        <begin position="74"/>
        <end position="100"/>
    </location>
</feature>
<evidence type="ECO:0000256" key="11">
    <source>
        <dbReference type="SAM" id="MobiDB-lite"/>
    </source>
</evidence>
<dbReference type="InterPro" id="IPR000611">
    <property type="entry name" value="NPY_rcpt"/>
</dbReference>
<protein>
    <recommendedName>
        <fullName evidence="13">G-protein coupled receptors family 1 profile domain-containing protein</fullName>
    </recommendedName>
</protein>
<comment type="similarity">
    <text evidence="2 10">Belongs to the G-protein coupled receptor 1 family.</text>
</comment>
<dbReference type="Gene3D" id="1.20.1070.10">
    <property type="entry name" value="Rhodopsin 7-helix transmembrane proteins"/>
    <property type="match status" value="1"/>
</dbReference>
<evidence type="ECO:0000256" key="5">
    <source>
        <dbReference type="ARBA" id="ARBA00022989"/>
    </source>
</evidence>
<dbReference type="Pfam" id="PF00001">
    <property type="entry name" value="7tm_1"/>
    <property type="match status" value="1"/>
</dbReference>
<dbReference type="PRINTS" id="PR00237">
    <property type="entry name" value="GPCRRHODOPSN"/>
</dbReference>
<dbReference type="Proteomes" id="UP000069940">
    <property type="component" value="Unassembled WGS sequence"/>
</dbReference>
<feature type="region of interest" description="Disordered" evidence="11">
    <location>
        <begin position="484"/>
        <end position="508"/>
    </location>
</feature>
<dbReference type="GeneID" id="109402751"/>
<dbReference type="EnsemblMetazoa" id="AALFPA23_022251.R32987">
    <property type="protein sequence ID" value="AALFPA23_022251.P32987"/>
    <property type="gene ID" value="AALFPA23_022251"/>
</dbReference>
<keyword evidence="4 10" id="KW-0812">Transmembrane</keyword>
<evidence type="ECO:0000256" key="3">
    <source>
        <dbReference type="ARBA" id="ARBA00022475"/>
    </source>
</evidence>
<evidence type="ECO:0000256" key="12">
    <source>
        <dbReference type="SAM" id="Phobius"/>
    </source>
</evidence>
<evidence type="ECO:0000256" key="8">
    <source>
        <dbReference type="ARBA" id="ARBA00023170"/>
    </source>
</evidence>
<feature type="compositionally biased region" description="Low complexity" evidence="11">
    <location>
        <begin position="494"/>
        <end position="508"/>
    </location>
</feature>
<reference evidence="14" key="2">
    <citation type="submission" date="2025-05" db="UniProtKB">
        <authorList>
            <consortium name="EnsemblMetazoa"/>
        </authorList>
    </citation>
    <scope>IDENTIFICATION</scope>
    <source>
        <strain evidence="14">Foshan</strain>
    </source>
</reference>
<dbReference type="SUPFAM" id="SSF81321">
    <property type="entry name" value="Family A G protein-coupled receptor-like"/>
    <property type="match status" value="1"/>
</dbReference>
<feature type="transmembrane region" description="Helical" evidence="12">
    <location>
        <begin position="237"/>
        <end position="263"/>
    </location>
</feature>
<evidence type="ECO:0000313" key="15">
    <source>
        <dbReference type="Proteomes" id="UP000069940"/>
    </source>
</evidence>